<organism evidence="1 2">
    <name type="scientific">Rhabditophanes sp. KR3021</name>
    <dbReference type="NCBI Taxonomy" id="114890"/>
    <lineage>
        <taxon>Eukaryota</taxon>
        <taxon>Metazoa</taxon>
        <taxon>Ecdysozoa</taxon>
        <taxon>Nematoda</taxon>
        <taxon>Chromadorea</taxon>
        <taxon>Rhabditida</taxon>
        <taxon>Tylenchina</taxon>
        <taxon>Panagrolaimomorpha</taxon>
        <taxon>Strongyloidoidea</taxon>
        <taxon>Alloionematidae</taxon>
        <taxon>Rhabditophanes</taxon>
    </lineage>
</organism>
<reference evidence="2" key="1">
    <citation type="submission" date="2016-11" db="UniProtKB">
        <authorList>
            <consortium name="WormBaseParasite"/>
        </authorList>
    </citation>
    <scope>IDENTIFICATION</scope>
    <source>
        <strain evidence="2">KR3021</strain>
    </source>
</reference>
<evidence type="ECO:0000313" key="1">
    <source>
        <dbReference type="Proteomes" id="UP000095286"/>
    </source>
</evidence>
<dbReference type="Proteomes" id="UP000095286">
    <property type="component" value="Unplaced"/>
</dbReference>
<proteinExistence type="predicted"/>
<sequence length="160" mass="17961">MYLMVKMNVFHDVNSMLPQFYLPVKDHHLISRFGISEVVSECPGHGGLIRTVSFSQNGYQLASGADDGIGKLWNLRQVEVIGEVAVNEASEPIDDANFDLSCSYLVVVSRYVQVMSVKPWNNILKLDSRKSTVIEVKFNELAKQIISISMDKNILKSLLQ</sequence>
<protein>
    <submittedName>
        <fullName evidence="2">Pre-mRNA-processing factor 19</fullName>
    </submittedName>
</protein>
<name>A0AC35U828_9BILA</name>
<dbReference type="WBParaSite" id="RSKR_0000884300.1">
    <property type="protein sequence ID" value="RSKR_0000884300.1"/>
    <property type="gene ID" value="RSKR_0000884300"/>
</dbReference>
<evidence type="ECO:0000313" key="2">
    <source>
        <dbReference type="WBParaSite" id="RSKR_0000884300.1"/>
    </source>
</evidence>
<accession>A0AC35U828</accession>